<protein>
    <submittedName>
        <fullName evidence="1">Uncharacterized protein</fullName>
    </submittedName>
</protein>
<proteinExistence type="predicted"/>
<keyword evidence="2" id="KW-1185">Reference proteome</keyword>
<dbReference type="AlphaFoldDB" id="A0A2W3YQB2"/>
<organism evidence="1 2">
    <name type="scientific">Enterococcus plantarum</name>
    <dbReference type="NCBI Taxonomy" id="1077675"/>
    <lineage>
        <taxon>Bacteria</taxon>
        <taxon>Bacillati</taxon>
        <taxon>Bacillota</taxon>
        <taxon>Bacilli</taxon>
        <taxon>Lactobacillales</taxon>
        <taxon>Enterococcaceae</taxon>
        <taxon>Enterococcus</taxon>
    </lineage>
</organism>
<gene>
    <name evidence="1" type="ORF">CI088_15875</name>
</gene>
<name>A0A2W3YQB2_9ENTE</name>
<dbReference type="Proteomes" id="UP000249828">
    <property type="component" value="Unassembled WGS sequence"/>
</dbReference>
<dbReference type="EMBL" id="PIEU01000124">
    <property type="protein sequence ID" value="PZL70126.1"/>
    <property type="molecule type" value="Genomic_DNA"/>
</dbReference>
<comment type="caution">
    <text evidence="1">The sequence shown here is derived from an EMBL/GenBank/DDBJ whole genome shotgun (WGS) entry which is preliminary data.</text>
</comment>
<evidence type="ECO:0000313" key="1">
    <source>
        <dbReference type="EMBL" id="PZL70126.1"/>
    </source>
</evidence>
<accession>A0A2W3YQB2</accession>
<reference evidence="1 2" key="1">
    <citation type="submission" date="2017-11" db="EMBL/GenBank/DDBJ databases">
        <title>Draft genome sequence of Enterococcus plantarum TRW2 strain isolated from lettuce.</title>
        <authorList>
            <person name="Kim E.B."/>
            <person name="Marco M.L."/>
            <person name="Williams T.R."/>
            <person name="You I.H."/>
        </authorList>
    </citation>
    <scope>NUCLEOTIDE SEQUENCE [LARGE SCALE GENOMIC DNA]</scope>
    <source>
        <strain evidence="1 2">TRW2</strain>
    </source>
</reference>
<sequence length="216" mass="24743">MIDVYLQQVSDCCSCFECGDEEQKRNAVLTALETWGDSTCGNWIDDHLLKLRIPLSKECGGCCPRTYIVNLTETWVQPETIKVKLRMWTGIKQESKELEFTYDDFTHDLLIDLTKQIDCCNNCSKYELLLEYVVGTDEIPPELCKWFCSIAKVYMQLNDVECASCGSQDDVAIVEVDGTKDLSATYKRIAISYFSKVIEQYSLCELKSIKDWTVVK</sequence>
<evidence type="ECO:0000313" key="2">
    <source>
        <dbReference type="Proteomes" id="UP000249828"/>
    </source>
</evidence>